<dbReference type="AlphaFoldDB" id="A0A1I0XVC1"/>
<dbReference type="Proteomes" id="UP000198838">
    <property type="component" value="Unassembled WGS sequence"/>
</dbReference>
<evidence type="ECO:0000256" key="2">
    <source>
        <dbReference type="ARBA" id="ARBA00023125"/>
    </source>
</evidence>
<dbReference type="SMART" id="SM00342">
    <property type="entry name" value="HTH_ARAC"/>
    <property type="match status" value="1"/>
</dbReference>
<organism evidence="5 6">
    <name type="scientific">Acetitomaculum ruminis DSM 5522</name>
    <dbReference type="NCBI Taxonomy" id="1120918"/>
    <lineage>
        <taxon>Bacteria</taxon>
        <taxon>Bacillati</taxon>
        <taxon>Bacillota</taxon>
        <taxon>Clostridia</taxon>
        <taxon>Lachnospirales</taxon>
        <taxon>Lachnospiraceae</taxon>
        <taxon>Acetitomaculum</taxon>
    </lineage>
</organism>
<keyword evidence="1" id="KW-0805">Transcription regulation</keyword>
<dbReference type="PANTHER" id="PTHR43280:SF34">
    <property type="entry name" value="ARAC-FAMILY TRANSCRIPTIONAL REGULATOR"/>
    <property type="match status" value="1"/>
</dbReference>
<evidence type="ECO:0000259" key="4">
    <source>
        <dbReference type="PROSITE" id="PS01124"/>
    </source>
</evidence>
<name>A0A1I0XVC1_9FIRM</name>
<dbReference type="InterPro" id="IPR037923">
    <property type="entry name" value="HTH-like"/>
</dbReference>
<keyword evidence="2 5" id="KW-0238">DNA-binding</keyword>
<dbReference type="PANTHER" id="PTHR43280">
    <property type="entry name" value="ARAC-FAMILY TRANSCRIPTIONAL REGULATOR"/>
    <property type="match status" value="1"/>
</dbReference>
<dbReference type="SUPFAM" id="SSF51215">
    <property type="entry name" value="Regulatory protein AraC"/>
    <property type="match status" value="1"/>
</dbReference>
<dbReference type="InterPro" id="IPR018060">
    <property type="entry name" value="HTH_AraC"/>
</dbReference>
<dbReference type="Pfam" id="PF12833">
    <property type="entry name" value="HTH_18"/>
    <property type="match status" value="1"/>
</dbReference>
<dbReference type="STRING" id="1120918.SAMN05216249_107124"/>
<evidence type="ECO:0000313" key="6">
    <source>
        <dbReference type="Proteomes" id="UP000198838"/>
    </source>
</evidence>
<dbReference type="GO" id="GO:0043565">
    <property type="term" value="F:sequence-specific DNA binding"/>
    <property type="evidence" value="ECO:0007669"/>
    <property type="project" value="InterPro"/>
</dbReference>
<feature type="domain" description="HTH araC/xylS-type" evidence="4">
    <location>
        <begin position="185"/>
        <end position="279"/>
    </location>
</feature>
<keyword evidence="3" id="KW-0804">Transcription</keyword>
<dbReference type="InterPro" id="IPR009057">
    <property type="entry name" value="Homeodomain-like_sf"/>
</dbReference>
<dbReference type="Gene3D" id="1.10.10.60">
    <property type="entry name" value="Homeodomain-like"/>
    <property type="match status" value="2"/>
</dbReference>
<keyword evidence="6" id="KW-1185">Reference proteome</keyword>
<evidence type="ECO:0000256" key="1">
    <source>
        <dbReference type="ARBA" id="ARBA00023015"/>
    </source>
</evidence>
<protein>
    <submittedName>
        <fullName evidence="5">AraC-type DNA-binding protein</fullName>
    </submittedName>
</protein>
<reference evidence="5 6" key="1">
    <citation type="submission" date="2016-10" db="EMBL/GenBank/DDBJ databases">
        <authorList>
            <person name="de Groot N.N."/>
        </authorList>
    </citation>
    <scope>NUCLEOTIDE SEQUENCE [LARGE SCALE GENOMIC DNA]</scope>
    <source>
        <strain evidence="5 6">DSM 5522</strain>
    </source>
</reference>
<dbReference type="PROSITE" id="PS01124">
    <property type="entry name" value="HTH_ARAC_FAMILY_2"/>
    <property type="match status" value="1"/>
</dbReference>
<dbReference type="GO" id="GO:0003700">
    <property type="term" value="F:DNA-binding transcription factor activity"/>
    <property type="evidence" value="ECO:0007669"/>
    <property type="project" value="InterPro"/>
</dbReference>
<proteinExistence type="predicted"/>
<sequence>MEEKKGYLEADFKLFHICDRQKKEYNFHYHEFKKIIVFLSGEVTYIIEGKAYHLKPWDILLVDAFNIHKPVIDAGITYDRLIIYVNSDFLQRESSRDCNLNACFVKALEKSYNLIRTDEKIQEKMKRVIELLIEERESAAGNDAYGKDILKKSLFLEFLVYLNRIFVVDNYDTGNYSYAFDSKITEILDYINENLDQELSVKSISEKFFLSKYYLMHKFKDETGYTLHNYVTVKRCKKAAAYIATGMPVMMAAKKGGFNDYTSFLRSYKKIYKKNPGEK</sequence>
<dbReference type="InterPro" id="IPR014710">
    <property type="entry name" value="RmlC-like_jellyroll"/>
</dbReference>
<accession>A0A1I0XVC1</accession>
<evidence type="ECO:0000313" key="5">
    <source>
        <dbReference type="EMBL" id="SFB03923.1"/>
    </source>
</evidence>
<dbReference type="SUPFAM" id="SSF46689">
    <property type="entry name" value="Homeodomain-like"/>
    <property type="match status" value="1"/>
</dbReference>
<gene>
    <name evidence="5" type="ORF">SAMN05216249_107124</name>
</gene>
<evidence type="ECO:0000256" key="3">
    <source>
        <dbReference type="ARBA" id="ARBA00023163"/>
    </source>
</evidence>
<dbReference type="Pfam" id="PF02311">
    <property type="entry name" value="AraC_binding"/>
    <property type="match status" value="1"/>
</dbReference>
<dbReference type="OrthoDB" id="9774814at2"/>
<dbReference type="EMBL" id="FOJY01000007">
    <property type="protein sequence ID" value="SFB03923.1"/>
    <property type="molecule type" value="Genomic_DNA"/>
</dbReference>
<dbReference type="InterPro" id="IPR003313">
    <property type="entry name" value="AraC-bd"/>
</dbReference>
<dbReference type="RefSeq" id="WP_092871853.1">
    <property type="nucleotide sequence ID" value="NZ_FOJY01000007.1"/>
</dbReference>
<dbReference type="Gene3D" id="2.60.120.10">
    <property type="entry name" value="Jelly Rolls"/>
    <property type="match status" value="1"/>
</dbReference>